<reference evidence="7" key="1">
    <citation type="journal article" date="2014" name="Int. J. Syst. Evol. Microbiol.">
        <title>Complete genome sequence of Corynebacterium casei LMG S-19264T (=DSM 44701T), isolated from a smear-ripened cheese.</title>
        <authorList>
            <consortium name="US DOE Joint Genome Institute (JGI-PGF)"/>
            <person name="Walter F."/>
            <person name="Albersmeier A."/>
            <person name="Kalinowski J."/>
            <person name="Ruckert C."/>
        </authorList>
    </citation>
    <scope>NUCLEOTIDE SEQUENCE</scope>
    <source>
        <strain evidence="7">VKM B-2789</strain>
    </source>
</reference>
<feature type="transmembrane region" description="Helical" evidence="5">
    <location>
        <begin position="159"/>
        <end position="179"/>
    </location>
</feature>
<evidence type="ECO:0000256" key="1">
    <source>
        <dbReference type="ARBA" id="ARBA00004141"/>
    </source>
</evidence>
<keyword evidence="2 5" id="KW-0812">Transmembrane</keyword>
<evidence type="ECO:0000313" key="8">
    <source>
        <dbReference type="Proteomes" id="UP001143330"/>
    </source>
</evidence>
<evidence type="ECO:0000313" key="7">
    <source>
        <dbReference type="EMBL" id="GLK86446.1"/>
    </source>
</evidence>
<evidence type="ECO:0000256" key="5">
    <source>
        <dbReference type="SAM" id="Phobius"/>
    </source>
</evidence>
<keyword evidence="3 5" id="KW-1133">Transmembrane helix</keyword>
<dbReference type="InterPro" id="IPR009915">
    <property type="entry name" value="NnrU_dom"/>
</dbReference>
<feature type="transmembrane region" description="Helical" evidence="5">
    <location>
        <begin position="113"/>
        <end position="138"/>
    </location>
</feature>
<gene>
    <name evidence="7" type="ORF">GCM10017653_45160</name>
</gene>
<evidence type="ECO:0000256" key="3">
    <source>
        <dbReference type="ARBA" id="ARBA00022989"/>
    </source>
</evidence>
<reference evidence="7" key="2">
    <citation type="submission" date="2023-01" db="EMBL/GenBank/DDBJ databases">
        <authorList>
            <person name="Sun Q."/>
            <person name="Evtushenko L."/>
        </authorList>
    </citation>
    <scope>NUCLEOTIDE SEQUENCE</scope>
    <source>
        <strain evidence="7">VKM B-2789</strain>
    </source>
</reference>
<keyword evidence="8" id="KW-1185">Reference proteome</keyword>
<dbReference type="AlphaFoldDB" id="A0A9W6JYX6"/>
<accession>A0A9W6JYX6</accession>
<dbReference type="Pfam" id="PF07298">
    <property type="entry name" value="NnrU"/>
    <property type="match status" value="1"/>
</dbReference>
<dbReference type="Proteomes" id="UP001143330">
    <property type="component" value="Unassembled WGS sequence"/>
</dbReference>
<comment type="caution">
    <text evidence="7">The sequence shown here is derived from an EMBL/GenBank/DDBJ whole genome shotgun (WGS) entry which is preliminary data.</text>
</comment>
<evidence type="ECO:0000259" key="6">
    <source>
        <dbReference type="Pfam" id="PF07298"/>
    </source>
</evidence>
<organism evidence="7 8">
    <name type="scientific">Ancylobacter defluvii</name>
    <dbReference type="NCBI Taxonomy" id="1282440"/>
    <lineage>
        <taxon>Bacteria</taxon>
        <taxon>Pseudomonadati</taxon>
        <taxon>Pseudomonadota</taxon>
        <taxon>Alphaproteobacteria</taxon>
        <taxon>Hyphomicrobiales</taxon>
        <taxon>Xanthobacteraceae</taxon>
        <taxon>Ancylobacter</taxon>
    </lineage>
</organism>
<name>A0A9W6JYX6_9HYPH</name>
<keyword evidence="4 5" id="KW-0472">Membrane</keyword>
<feature type="domain" description="NnrU" evidence="6">
    <location>
        <begin position="4"/>
        <end position="186"/>
    </location>
</feature>
<evidence type="ECO:0000256" key="2">
    <source>
        <dbReference type="ARBA" id="ARBA00022692"/>
    </source>
</evidence>
<dbReference type="EMBL" id="BSFM01000021">
    <property type="protein sequence ID" value="GLK86446.1"/>
    <property type="molecule type" value="Genomic_DNA"/>
</dbReference>
<proteinExistence type="predicted"/>
<feature type="transmembrane region" description="Helical" evidence="5">
    <location>
        <begin position="37"/>
        <end position="55"/>
    </location>
</feature>
<dbReference type="RefSeq" id="WP_213363510.1">
    <property type="nucleotide sequence ID" value="NZ_BSFM01000021.1"/>
</dbReference>
<feature type="transmembrane region" description="Helical" evidence="5">
    <location>
        <begin position="76"/>
        <end position="93"/>
    </location>
</feature>
<protein>
    <recommendedName>
        <fullName evidence="6">NnrU domain-containing protein</fullName>
    </recommendedName>
</protein>
<evidence type="ECO:0000256" key="4">
    <source>
        <dbReference type="ARBA" id="ARBA00023136"/>
    </source>
</evidence>
<comment type="subcellular location">
    <subcellularLocation>
        <location evidence="1">Membrane</location>
        <topology evidence="1">Multi-pass membrane protein</topology>
    </subcellularLocation>
</comment>
<sequence length="190" mass="20383">MLLMLAGLVLFLAAHVFTTFREARAGMVARLGLGPYRAVYSLVSVAAVLMIAYGYGDWRASGPAQLWQPPVAMRHIALTLMLLSTIAIGGYLVPSHIRAWLKHPMLVGVKLWALAHLLANGDAATMVLAGAILAWAVYDRISVKRRGAPLPVAPKGWGGDVVAVLVGLVLYAALAFWFHPHVVGVPVMMP</sequence>
<dbReference type="GO" id="GO:0016020">
    <property type="term" value="C:membrane"/>
    <property type="evidence" value="ECO:0007669"/>
    <property type="project" value="UniProtKB-SubCell"/>
</dbReference>